<keyword evidence="7" id="KW-0413">Isomerase</keyword>
<evidence type="ECO:0000256" key="6">
    <source>
        <dbReference type="ARBA" id="ARBA00023212"/>
    </source>
</evidence>
<reference evidence="12 13" key="1">
    <citation type="journal article" date="2018" name="Gigascience">
        <title>Genomes of trombidid mites reveal novel predicted allergens and laterally-transferred genes associated with secondary metabolism.</title>
        <authorList>
            <person name="Dong X."/>
            <person name="Chaisiri K."/>
            <person name="Xia D."/>
            <person name="Armstrong S.D."/>
            <person name="Fang Y."/>
            <person name="Donnelly M.J."/>
            <person name="Kadowaki T."/>
            <person name="McGarry J.W."/>
            <person name="Darby A.C."/>
            <person name="Makepeace B.L."/>
        </authorList>
    </citation>
    <scope>NUCLEOTIDE SEQUENCE [LARGE SCALE GENOMIC DNA]</scope>
    <source>
        <strain evidence="12">UoL-WK</strain>
    </source>
</reference>
<dbReference type="PANTHER" id="PTHR23074:SF86">
    <property type="entry name" value="SPASTIN"/>
    <property type="match status" value="1"/>
</dbReference>
<evidence type="ECO:0000256" key="9">
    <source>
        <dbReference type="SAM" id="MobiDB-lite"/>
    </source>
</evidence>
<dbReference type="InterPro" id="IPR050304">
    <property type="entry name" value="MT-severing_AAA_ATPase"/>
</dbReference>
<protein>
    <submittedName>
        <fullName evidence="12">Spastin-like protein</fullName>
    </submittedName>
</protein>
<dbReference type="STRING" id="1965070.A0A443RPC1"/>
<feature type="compositionally biased region" description="Polar residues" evidence="9">
    <location>
        <begin position="344"/>
        <end position="358"/>
    </location>
</feature>
<dbReference type="InterPro" id="IPR007330">
    <property type="entry name" value="MIT_dom"/>
</dbReference>
<feature type="compositionally biased region" description="Polar residues" evidence="9">
    <location>
        <begin position="1"/>
        <end position="19"/>
    </location>
</feature>
<evidence type="ECO:0000313" key="12">
    <source>
        <dbReference type="EMBL" id="RWS17115.1"/>
    </source>
</evidence>
<proteinExistence type="inferred from homology"/>
<feature type="region of interest" description="Disordered" evidence="9">
    <location>
        <begin position="287"/>
        <end position="358"/>
    </location>
</feature>
<feature type="region of interest" description="Disordered" evidence="9">
    <location>
        <begin position="1"/>
        <end position="27"/>
    </location>
</feature>
<comment type="similarity">
    <text evidence="8">Belongs to the AAA ATPase family.</text>
</comment>
<keyword evidence="10" id="KW-1133">Transmembrane helix</keyword>
<keyword evidence="1" id="KW-0963">Cytoplasm</keyword>
<feature type="compositionally biased region" description="Low complexity" evidence="9">
    <location>
        <begin position="309"/>
        <end position="341"/>
    </location>
</feature>
<dbReference type="GO" id="GO:0000226">
    <property type="term" value="P:microtubule cytoskeleton organization"/>
    <property type="evidence" value="ECO:0007669"/>
    <property type="project" value="UniProtKB-ARBA"/>
</dbReference>
<dbReference type="GO" id="GO:0005524">
    <property type="term" value="F:ATP binding"/>
    <property type="evidence" value="ECO:0007669"/>
    <property type="project" value="UniProtKB-KW"/>
</dbReference>
<evidence type="ECO:0000256" key="5">
    <source>
        <dbReference type="ARBA" id="ARBA00023136"/>
    </source>
</evidence>
<evidence type="ECO:0000256" key="1">
    <source>
        <dbReference type="ARBA" id="ARBA00022490"/>
    </source>
</evidence>
<dbReference type="InterPro" id="IPR041569">
    <property type="entry name" value="AAA_lid_3"/>
</dbReference>
<keyword evidence="5 10" id="KW-0472">Membrane</keyword>
<dbReference type="FunFam" id="1.20.58.80:FF:000006">
    <property type="entry name" value="Spastin"/>
    <property type="match status" value="1"/>
</dbReference>
<dbReference type="EMBL" id="NCKU01000117">
    <property type="protein sequence ID" value="RWS17115.1"/>
    <property type="molecule type" value="Genomic_DNA"/>
</dbReference>
<dbReference type="Gene3D" id="1.10.8.60">
    <property type="match status" value="1"/>
</dbReference>
<gene>
    <name evidence="12" type="ORF">B4U79_15785</name>
</gene>
<organism evidence="12 13">
    <name type="scientific">Dinothrombium tinctorium</name>
    <dbReference type="NCBI Taxonomy" id="1965070"/>
    <lineage>
        <taxon>Eukaryota</taxon>
        <taxon>Metazoa</taxon>
        <taxon>Ecdysozoa</taxon>
        <taxon>Arthropoda</taxon>
        <taxon>Chelicerata</taxon>
        <taxon>Arachnida</taxon>
        <taxon>Acari</taxon>
        <taxon>Acariformes</taxon>
        <taxon>Trombidiformes</taxon>
        <taxon>Prostigmata</taxon>
        <taxon>Anystina</taxon>
        <taxon>Parasitengona</taxon>
        <taxon>Trombidioidea</taxon>
        <taxon>Trombidiidae</taxon>
        <taxon>Dinothrombium</taxon>
    </lineage>
</organism>
<dbReference type="FunFam" id="1.10.8.60:FF:000022">
    <property type="entry name" value="Fidgetin like 1"/>
    <property type="match status" value="1"/>
</dbReference>
<dbReference type="GO" id="GO:0016887">
    <property type="term" value="F:ATP hydrolysis activity"/>
    <property type="evidence" value="ECO:0007669"/>
    <property type="project" value="InterPro"/>
</dbReference>
<evidence type="ECO:0000256" key="7">
    <source>
        <dbReference type="ARBA" id="ARBA00023235"/>
    </source>
</evidence>
<accession>A0A443RPC1</accession>
<evidence type="ECO:0000313" key="13">
    <source>
        <dbReference type="Proteomes" id="UP000285301"/>
    </source>
</evidence>
<dbReference type="GO" id="GO:0005874">
    <property type="term" value="C:microtubule"/>
    <property type="evidence" value="ECO:0007669"/>
    <property type="project" value="UniProtKB-KW"/>
</dbReference>
<dbReference type="InterPro" id="IPR027417">
    <property type="entry name" value="P-loop_NTPase"/>
</dbReference>
<dbReference type="AlphaFoldDB" id="A0A443RPC1"/>
<dbReference type="PANTHER" id="PTHR23074">
    <property type="entry name" value="AAA DOMAIN-CONTAINING"/>
    <property type="match status" value="1"/>
</dbReference>
<evidence type="ECO:0000256" key="10">
    <source>
        <dbReference type="SAM" id="Phobius"/>
    </source>
</evidence>
<keyword evidence="4 8" id="KW-0067">ATP-binding</keyword>
<evidence type="ECO:0000259" key="11">
    <source>
        <dbReference type="SMART" id="SM00745"/>
    </source>
</evidence>
<evidence type="ECO:0000256" key="8">
    <source>
        <dbReference type="RuleBase" id="RU003651"/>
    </source>
</evidence>
<sequence length="566" mass="63386">MSGEQSLSDNSEVGENSNNRNRDQRCLPSRGKRTLHLLGKPLIAVFMLIKLILANLYLFTCCLYDYFRAYVLPPFADAVDKEAKGEAKMTDNPNANKVREIDCNSLLLLQKQHHKNAYTFISKALEMDEENSAIEQKGFVIDLYKKGLKELERGIAIEFKDNEGPTWDRARKLREKMQNNLIMVQDRLDQLDCMYKIYQLGANLPHFKDAEEEKAFVNELSKVRVPVSGSNSCRSLNAKPLNRRQKIHSINNAPIEANKRTVSRTSSLTSVTSRNVNKLATQMHQIGINNQSKSQTLPRNNSSTNKTIASTSARKTPATATPPASRRIAHSPSLHSISSGSMKARTNSPLKPSMSSSRLNASSKVANIKGVDRKLVQMILNEIYDGACTVNFNDIAGQTVAKQALKEMVILPTLRPEIFTGLHSISDERILVMGATNRPQELDEAALRRFTKRVYITLPDFDTRITLLSKLLKTQRNPLSDGELQQIASMTDGYSGSDLTALAKDAALGPIREMGLDQVKKIDAAAMRRITFQDFCDSLKRIRKSVSPSSLQCYEKWNQEYGDVSI</sequence>
<evidence type="ECO:0000256" key="3">
    <source>
        <dbReference type="ARBA" id="ARBA00022741"/>
    </source>
</evidence>
<dbReference type="Proteomes" id="UP000285301">
    <property type="component" value="Unassembled WGS sequence"/>
</dbReference>
<dbReference type="InterPro" id="IPR003960">
    <property type="entry name" value="ATPase_AAA_CS"/>
</dbReference>
<evidence type="ECO:0000256" key="4">
    <source>
        <dbReference type="ARBA" id="ARBA00022840"/>
    </source>
</evidence>
<feature type="domain" description="MIT" evidence="11">
    <location>
        <begin position="110"/>
        <end position="190"/>
    </location>
</feature>
<dbReference type="InterPro" id="IPR003959">
    <property type="entry name" value="ATPase_AAA_core"/>
</dbReference>
<dbReference type="Pfam" id="PF17862">
    <property type="entry name" value="AAA_lid_3"/>
    <property type="match status" value="1"/>
</dbReference>
<dbReference type="GO" id="GO:0016853">
    <property type="term" value="F:isomerase activity"/>
    <property type="evidence" value="ECO:0007669"/>
    <property type="project" value="UniProtKB-KW"/>
</dbReference>
<dbReference type="Pfam" id="PF00004">
    <property type="entry name" value="AAA"/>
    <property type="match status" value="1"/>
</dbReference>
<keyword evidence="3 8" id="KW-0547">Nucleotide-binding</keyword>
<dbReference type="PROSITE" id="PS00674">
    <property type="entry name" value="AAA"/>
    <property type="match status" value="1"/>
</dbReference>
<feature type="transmembrane region" description="Helical" evidence="10">
    <location>
        <begin position="37"/>
        <end position="59"/>
    </location>
</feature>
<dbReference type="Gene3D" id="3.40.50.300">
    <property type="entry name" value="P-loop containing nucleotide triphosphate hydrolases"/>
    <property type="match status" value="2"/>
</dbReference>
<name>A0A443RPC1_9ACAR</name>
<dbReference type="Gene3D" id="1.20.58.80">
    <property type="entry name" value="Phosphotransferase system, lactose/cellobiose-type IIA subunit"/>
    <property type="match status" value="1"/>
</dbReference>
<keyword evidence="6" id="KW-0206">Cytoskeleton</keyword>
<evidence type="ECO:0000256" key="2">
    <source>
        <dbReference type="ARBA" id="ARBA00022701"/>
    </source>
</evidence>
<keyword evidence="2" id="KW-0493">Microtubule</keyword>
<dbReference type="SUPFAM" id="SSF52540">
    <property type="entry name" value="P-loop containing nucleoside triphosphate hydrolases"/>
    <property type="match status" value="1"/>
</dbReference>
<keyword evidence="10" id="KW-0812">Transmembrane</keyword>
<keyword evidence="13" id="KW-1185">Reference proteome</keyword>
<feature type="compositionally biased region" description="Polar residues" evidence="9">
    <location>
        <begin position="287"/>
        <end position="308"/>
    </location>
</feature>
<dbReference type="SMART" id="SM00745">
    <property type="entry name" value="MIT"/>
    <property type="match status" value="1"/>
</dbReference>
<comment type="caution">
    <text evidence="12">The sequence shown here is derived from an EMBL/GenBank/DDBJ whole genome shotgun (WGS) entry which is preliminary data.</text>
</comment>
<dbReference type="OrthoDB" id="10251136at2759"/>